<name>A0A6M9Q0S3_9BURK</name>
<comment type="similarity">
    <text evidence="1">Belongs to the universal stress protein A family.</text>
</comment>
<dbReference type="PANTHER" id="PTHR46268:SF6">
    <property type="entry name" value="UNIVERSAL STRESS PROTEIN UP12"/>
    <property type="match status" value="1"/>
</dbReference>
<dbReference type="SUPFAM" id="SSF52402">
    <property type="entry name" value="Adenine nucleotide alpha hydrolases-like"/>
    <property type="match status" value="2"/>
</dbReference>
<dbReference type="EMBL" id="CP028942">
    <property type="protein sequence ID" value="QKM65742.1"/>
    <property type="molecule type" value="Genomic_DNA"/>
</dbReference>
<evidence type="ECO:0000313" key="2">
    <source>
        <dbReference type="EMBL" id="QKM65742.1"/>
    </source>
</evidence>
<evidence type="ECO:0000256" key="1">
    <source>
        <dbReference type="ARBA" id="ARBA00008791"/>
    </source>
</evidence>
<dbReference type="PANTHER" id="PTHR46268">
    <property type="entry name" value="STRESS RESPONSE PROTEIN NHAX"/>
    <property type="match status" value="1"/>
</dbReference>
<dbReference type="Gene3D" id="3.40.50.12370">
    <property type="match status" value="1"/>
</dbReference>
<gene>
    <name evidence="2" type="ORF">DCO17_08355</name>
</gene>
<dbReference type="CDD" id="cd00293">
    <property type="entry name" value="USP-like"/>
    <property type="match status" value="1"/>
</dbReference>
<reference evidence="2 3" key="1">
    <citation type="submission" date="2018-04" db="EMBL/GenBank/DDBJ databases">
        <title>Polynucleobacter sp. UH21B genome.</title>
        <authorList>
            <person name="Hahn M.W."/>
        </authorList>
    </citation>
    <scope>NUCLEOTIDE SEQUENCE [LARGE SCALE GENOMIC DNA]</scope>
    <source>
        <strain evidence="2 3">MWH-UH21B</strain>
    </source>
</reference>
<dbReference type="KEGG" id="ptrp:DCO17_08355"/>
<proteinExistence type="inferred from homology"/>
<evidence type="ECO:0000313" key="3">
    <source>
        <dbReference type="Proteomes" id="UP000503312"/>
    </source>
</evidence>
<dbReference type="AlphaFoldDB" id="A0A6M9Q0S3"/>
<dbReference type="Proteomes" id="UP000503312">
    <property type="component" value="Chromosome"/>
</dbReference>
<accession>A0A6M9Q0S3</accession>
<protein>
    <submittedName>
        <fullName evidence="2">Universal stress protein</fullName>
    </submittedName>
</protein>
<organism evidence="2 3">
    <name type="scientific">Polynucleobacter tropicus</name>
    <dbReference type="NCBI Taxonomy" id="1743174"/>
    <lineage>
        <taxon>Bacteria</taxon>
        <taxon>Pseudomonadati</taxon>
        <taxon>Pseudomonadota</taxon>
        <taxon>Betaproteobacteria</taxon>
        <taxon>Burkholderiales</taxon>
        <taxon>Burkholderiaceae</taxon>
        <taxon>Polynucleobacter</taxon>
    </lineage>
</organism>
<sequence>MVHLDQSPRSETRLKIAVALAKANGARLVGMFGQRSRAKQVGSIANWPPEEYISARDASKQLFMQETRGLRCEWVDVNRGSDSEIQAVFTQNARYFDLIVMGQHNESSDSYCPPELVEEVLANSGRPVLIIPYVGDFSIPFKRPLIAWNASPEASHALNDSFYLINSCEQAIILAFDSSIERAEKSCEEVSTQLACHGVKSRADVMVIEDIGVMDMLLNNACDQGADLLVMGAHSQLGFPFFSRGAGTRHILRTMVLPVLMSS</sequence>
<keyword evidence="3" id="KW-1185">Reference proteome</keyword>